<organism evidence="1 2">
    <name type="scientific">Plantibacter flavus</name>
    <dbReference type="NCBI Taxonomy" id="150123"/>
    <lineage>
        <taxon>Bacteria</taxon>
        <taxon>Bacillati</taxon>
        <taxon>Actinomycetota</taxon>
        <taxon>Actinomycetes</taxon>
        <taxon>Micrococcales</taxon>
        <taxon>Microbacteriaceae</taxon>
        <taxon>Plantibacter</taxon>
    </lineage>
</organism>
<dbReference type="AlphaFoldDB" id="A0A3N2C1M8"/>
<name>A0A3N2C1M8_9MICO</name>
<accession>A0A3N2C1M8</accession>
<evidence type="ECO:0000313" key="1">
    <source>
        <dbReference type="EMBL" id="ROR81395.1"/>
    </source>
</evidence>
<sequence length="134" mass="14071">MLLTIGFAVVALAVVLVGSAATSLYVEHKRLLDLADRLAATAAESFSIDDVTIQPDGTFRPVLDDDSVRSSARDDLATGGAGALTGVEIVAARTPDGRSAEVSLASDWRPPMLTLFVPQGLRIEATASARSVFW</sequence>
<keyword evidence="2" id="KW-1185">Reference proteome</keyword>
<dbReference type="RefSeq" id="WP_137241923.1">
    <property type="nucleotide sequence ID" value="NZ_FXAP01000001.1"/>
</dbReference>
<evidence type="ECO:0000313" key="2">
    <source>
        <dbReference type="Proteomes" id="UP000266915"/>
    </source>
</evidence>
<dbReference type="EMBL" id="RKHL01000001">
    <property type="protein sequence ID" value="ROR81395.1"/>
    <property type="molecule type" value="Genomic_DNA"/>
</dbReference>
<proteinExistence type="predicted"/>
<reference evidence="1 2" key="1">
    <citation type="submission" date="2018-11" db="EMBL/GenBank/DDBJ databases">
        <title>Sequencing the genomes of 1000 actinobacteria strains.</title>
        <authorList>
            <person name="Klenk H.-P."/>
        </authorList>
    </citation>
    <scope>NUCLEOTIDE SEQUENCE [LARGE SCALE GENOMIC DNA]</scope>
    <source>
        <strain evidence="1 2">DSM 14012</strain>
    </source>
</reference>
<comment type="caution">
    <text evidence="1">The sequence shown here is derived from an EMBL/GenBank/DDBJ whole genome shotgun (WGS) entry which is preliminary data.</text>
</comment>
<gene>
    <name evidence="1" type="ORF">EDD42_1453</name>
</gene>
<dbReference type="Proteomes" id="UP000266915">
    <property type="component" value="Unassembled WGS sequence"/>
</dbReference>
<protein>
    <submittedName>
        <fullName evidence="1">Uncharacterized protein</fullName>
    </submittedName>
</protein>